<reference evidence="1 2" key="1">
    <citation type="submission" date="2013-11" db="EMBL/GenBank/DDBJ databases">
        <title>Complete genome sequence of Clostridum sp. M2/40.</title>
        <authorList>
            <person name="Wibberg D."/>
            <person name="Puehler A."/>
            <person name="Schlueter A."/>
        </authorList>
    </citation>
    <scope>NUCLEOTIDE SEQUENCE [LARGE SCALE GENOMIC DNA]</scope>
    <source>
        <strain evidence="2">M2/40</strain>
    </source>
</reference>
<sequence length="84" mass="9856">MNHRGSVLREKISIEEICVSDADAISHFYSIPSLFHLAYVEKGYAIDEGKEFVKNKLQRSYNKMSDTSKKLYQDKYEKVMEVFK</sequence>
<dbReference type="AlphaFoldDB" id="W6RY36"/>
<evidence type="ECO:0000313" key="2">
    <source>
        <dbReference type="Proteomes" id="UP000019426"/>
    </source>
</evidence>
<gene>
    <name evidence="1" type="ORF">CM240_2230</name>
</gene>
<dbReference type="OrthoDB" id="2043299at2"/>
<dbReference type="KEGG" id="clt:CM240_2230"/>
<dbReference type="Proteomes" id="UP000019426">
    <property type="component" value="Chromosome M2/40_rep1"/>
</dbReference>
<organism evidence="1 2">
    <name type="scientific">Clostridium bornimense</name>
    <dbReference type="NCBI Taxonomy" id="1216932"/>
    <lineage>
        <taxon>Bacteria</taxon>
        <taxon>Bacillati</taxon>
        <taxon>Bacillota</taxon>
        <taxon>Clostridia</taxon>
        <taxon>Eubacteriales</taxon>
        <taxon>Clostridiaceae</taxon>
        <taxon>Clostridium</taxon>
    </lineage>
</organism>
<keyword evidence="2" id="KW-1185">Reference proteome</keyword>
<proteinExistence type="predicted"/>
<dbReference type="eggNOG" id="COG1418">
    <property type="taxonomic scope" value="Bacteria"/>
</dbReference>
<dbReference type="HOGENOM" id="CLU_175464_0_0_9"/>
<dbReference type="RefSeq" id="WP_051483813.1">
    <property type="nucleotide sequence ID" value="NZ_HG917868.1"/>
</dbReference>
<dbReference type="STRING" id="1216932.CM240_2230"/>
<evidence type="ECO:0000313" key="1">
    <source>
        <dbReference type="EMBL" id="CDM69373.1"/>
    </source>
</evidence>
<dbReference type="EMBL" id="HG917868">
    <property type="protein sequence ID" value="CDM69373.1"/>
    <property type="molecule type" value="Genomic_DNA"/>
</dbReference>
<protein>
    <submittedName>
        <fullName evidence="1">Uncharacterized protein</fullName>
    </submittedName>
</protein>
<name>W6RY36_9CLOT</name>
<dbReference type="PATRIC" id="fig|1216932.3.peg.2214"/>
<accession>W6RY36</accession>